<dbReference type="PANTHER" id="PTHR19229">
    <property type="entry name" value="ATP-BINDING CASSETTE TRANSPORTER SUBFAMILY A ABCA"/>
    <property type="match status" value="1"/>
</dbReference>
<evidence type="ECO:0000256" key="6">
    <source>
        <dbReference type="ARBA" id="ARBA00022840"/>
    </source>
</evidence>
<proteinExistence type="inferred from homology"/>
<feature type="region of interest" description="Disordered" evidence="9">
    <location>
        <begin position="1"/>
        <end position="89"/>
    </location>
</feature>
<dbReference type="Pfam" id="PF00005">
    <property type="entry name" value="ABC_tran"/>
    <property type="match status" value="2"/>
</dbReference>
<feature type="region of interest" description="Disordered" evidence="9">
    <location>
        <begin position="2012"/>
        <end position="2034"/>
    </location>
</feature>
<evidence type="ECO:0000256" key="9">
    <source>
        <dbReference type="SAM" id="MobiDB-lite"/>
    </source>
</evidence>
<feature type="transmembrane region" description="Helical" evidence="10">
    <location>
        <begin position="638"/>
        <end position="660"/>
    </location>
</feature>
<dbReference type="GO" id="GO:0005319">
    <property type="term" value="F:lipid transporter activity"/>
    <property type="evidence" value="ECO:0007669"/>
    <property type="project" value="TreeGrafter"/>
</dbReference>
<accession>A0A5B8MPA7</accession>
<dbReference type="SUPFAM" id="SSF52540">
    <property type="entry name" value="P-loop containing nucleoside triphosphate hydrolases"/>
    <property type="match status" value="2"/>
</dbReference>
<dbReference type="InterPro" id="IPR003593">
    <property type="entry name" value="AAA+_ATPase"/>
</dbReference>
<dbReference type="GO" id="GO:0016887">
    <property type="term" value="F:ATP hydrolysis activity"/>
    <property type="evidence" value="ECO:0007669"/>
    <property type="project" value="InterPro"/>
</dbReference>
<evidence type="ECO:0000256" key="3">
    <source>
        <dbReference type="ARBA" id="ARBA00022448"/>
    </source>
</evidence>
<dbReference type="InterPro" id="IPR003439">
    <property type="entry name" value="ABC_transporter-like_ATP-bd"/>
</dbReference>
<dbReference type="SMART" id="SM00382">
    <property type="entry name" value="AAA"/>
    <property type="match status" value="2"/>
</dbReference>
<dbReference type="FunFam" id="3.40.50.300:FF:000335">
    <property type="entry name" value="ATP binding cassette subfamily A member 5"/>
    <property type="match status" value="1"/>
</dbReference>
<keyword evidence="5" id="KW-0547">Nucleotide-binding</keyword>
<evidence type="ECO:0000256" key="5">
    <source>
        <dbReference type="ARBA" id="ARBA00022741"/>
    </source>
</evidence>
<dbReference type="PROSITE" id="PS00211">
    <property type="entry name" value="ABC_TRANSPORTER_1"/>
    <property type="match status" value="2"/>
</dbReference>
<feature type="compositionally biased region" description="Low complexity" evidence="9">
    <location>
        <begin position="49"/>
        <end position="64"/>
    </location>
</feature>
<keyword evidence="7 10" id="KW-1133">Transmembrane helix</keyword>
<dbReference type="InterPro" id="IPR027417">
    <property type="entry name" value="P-loop_NTPase"/>
</dbReference>
<dbReference type="Pfam" id="PF12698">
    <property type="entry name" value="ABC2_membrane_3"/>
    <property type="match status" value="2"/>
</dbReference>
<dbReference type="FunFam" id="3.40.50.300:FF:002275">
    <property type="entry name" value="ATP-binding cassette, subfamily A (ABC1), member 16"/>
    <property type="match status" value="1"/>
</dbReference>
<keyword evidence="8 10" id="KW-0472">Membrane</keyword>
<evidence type="ECO:0000256" key="7">
    <source>
        <dbReference type="ARBA" id="ARBA00022989"/>
    </source>
</evidence>
<feature type="transmembrane region" description="Helical" evidence="10">
    <location>
        <begin position="1136"/>
        <end position="1158"/>
    </location>
</feature>
<reference evidence="12 13" key="1">
    <citation type="submission" date="2018-07" db="EMBL/GenBank/DDBJ databases">
        <title>The complete nuclear genome of the prasinophyte Chloropicon primus (CCMP1205).</title>
        <authorList>
            <person name="Pombert J.-F."/>
            <person name="Otis C."/>
            <person name="Turmel M."/>
            <person name="Lemieux C."/>
        </authorList>
    </citation>
    <scope>NUCLEOTIDE SEQUENCE [LARGE SCALE GENOMIC DNA]</scope>
    <source>
        <strain evidence="12 13">CCMP1205</strain>
    </source>
</reference>
<dbReference type="CDD" id="cd03263">
    <property type="entry name" value="ABC_subfamily_A"/>
    <property type="match status" value="2"/>
</dbReference>
<keyword evidence="3" id="KW-0813">Transport</keyword>
<feature type="transmembrane region" description="Helical" evidence="10">
    <location>
        <begin position="528"/>
        <end position="550"/>
    </location>
</feature>
<dbReference type="STRING" id="1764295.A0A5B8MPA7"/>
<evidence type="ECO:0000313" key="13">
    <source>
        <dbReference type="Proteomes" id="UP000316726"/>
    </source>
</evidence>
<evidence type="ECO:0000256" key="10">
    <source>
        <dbReference type="SAM" id="Phobius"/>
    </source>
</evidence>
<dbReference type="Gene3D" id="3.40.50.300">
    <property type="entry name" value="P-loop containing nucleotide triphosphate hydrolases"/>
    <property type="match status" value="2"/>
</dbReference>
<dbReference type="EMBL" id="CP031040">
    <property type="protein sequence ID" value="QDZ22257.1"/>
    <property type="molecule type" value="Genomic_DNA"/>
</dbReference>
<feature type="compositionally biased region" description="Low complexity" evidence="9">
    <location>
        <begin position="24"/>
        <end position="37"/>
    </location>
</feature>
<dbReference type="GO" id="GO:0016020">
    <property type="term" value="C:membrane"/>
    <property type="evidence" value="ECO:0007669"/>
    <property type="project" value="UniProtKB-SubCell"/>
</dbReference>
<comment type="similarity">
    <text evidence="2">Belongs to the ABC transporter superfamily. ABCA family. CPR flippase (TC 3.A.1.211) subfamily.</text>
</comment>
<dbReference type="InterPro" id="IPR013525">
    <property type="entry name" value="ABC2_TM"/>
</dbReference>
<dbReference type="InterPro" id="IPR017871">
    <property type="entry name" value="ABC_transporter-like_CS"/>
</dbReference>
<feature type="transmembrane region" description="Helical" evidence="10">
    <location>
        <begin position="108"/>
        <end position="130"/>
    </location>
</feature>
<feature type="transmembrane region" description="Helical" evidence="10">
    <location>
        <begin position="711"/>
        <end position="732"/>
    </location>
</feature>
<feature type="domain" description="ABC transporter" evidence="11">
    <location>
        <begin position="1625"/>
        <end position="1859"/>
    </location>
</feature>
<feature type="transmembrane region" description="Helical" evidence="10">
    <location>
        <begin position="570"/>
        <end position="594"/>
    </location>
</feature>
<organism evidence="12 13">
    <name type="scientific">Chloropicon primus</name>
    <dbReference type="NCBI Taxonomy" id="1764295"/>
    <lineage>
        <taxon>Eukaryota</taxon>
        <taxon>Viridiplantae</taxon>
        <taxon>Chlorophyta</taxon>
        <taxon>Chloropicophyceae</taxon>
        <taxon>Chloropicales</taxon>
        <taxon>Chloropicaceae</taxon>
        <taxon>Chloropicon</taxon>
    </lineage>
</organism>
<name>A0A5B8MPA7_9CHLO</name>
<dbReference type="GO" id="GO:0005524">
    <property type="term" value="F:ATP binding"/>
    <property type="evidence" value="ECO:0007669"/>
    <property type="project" value="UniProtKB-KW"/>
</dbReference>
<feature type="domain" description="ABC transporter" evidence="11">
    <location>
        <begin position="782"/>
        <end position="1012"/>
    </location>
</feature>
<feature type="transmembrane region" description="Helical" evidence="10">
    <location>
        <begin position="1333"/>
        <end position="1355"/>
    </location>
</feature>
<feature type="compositionally biased region" description="Low complexity" evidence="9">
    <location>
        <begin position="2021"/>
        <end position="2034"/>
    </location>
</feature>
<sequence>MDREQEEVEEVPHPEGSPGSRAGSLNSSLTLSRSASSPAKVPSTSSQRKNSLMKNSPMKMSPMSTDSSSVPPTPAQRLSTSKRKSKSHLVSQVKALLKKNYRIKYKRISNVVTLLLEIAVPVIFFALLGVSKLAKKNDQASSNDSQDLLEYKRTEATVGYPFPIMDVRWTLPLNESEIEASDKVNFCSYMGGAGNSLNNIFSTFTLGQAKPTFSPANQLLFAPNDEKHARLMRNAAKTLLCSRPADEVFNWELKQLTGVTSSPALPASYFAYLAYGSVFTKNTTHSYLEQVATCNYLYFLFDECLGGVGIDGIGAKFFKDFLTDSSGAKEPTEIVLGQLGDITRQNSTNLGNLLRCVTQVNADSFPELELLQSIVRNDPCEESCLNNDTCVSKHLDLFLKGFATEEEALDFVAENPTAVMGVVSFEDGGLDPGDDTYEYKIRVNATDIAPVRDNFLNWQSLGADEKFFWWRGYYPFVNIQHSVDKAIGRFMKGNDTAPTSPSEDIVFQISGYPTGQYTTISLEKVANMGLGLIFGVAWMFSVVIQTYTLVFEKETGLEEFQFIMGLNPLVYWFMHFVISFVPQIVISFAAAGVAGNPKGGFVHSNWTVLLVFFLVFQASLTSFVAALSLFFERVSTACVGAVMIYIGTLLPGLVVCMIYPGGNAAWIVIALLPASNAFAFGQQVMQLESVMEGAQWSNLGESFLSNEHITLRTYIIMAAFDVFLYLFFLWFFNQKVYKKMFDFALSKLQSNNSFGRTVSIWTGPGERKKMYQTLQTTDIPTVQIEELRKVYPNGVEALKGLTMDMYEGEVTALLGSNGAGKSTTISMLTGRLSPTSGDARILGRSLLKDISLIRRAMGVCTQYDSLWPLMTVREHMVYFAYVKGLDVGKAVKEMSKTLSQLDISHQIDELSSNLSGGQRRKLNLSLALLGDPYFILLDEPSTGMDPKSRKDTWDFIAKAKQERVILITTHYMDEAETLGDKIAIMSHGSLKCWGTPSYLKVVLKLGYQLRFLCEEAAKGKRVEDLIKANMSAAQFEPMAGTELKVLLADGERKNFPHLLRAIASNEGKLGIESYGLTCTTMEDVFLEIIKMSTMPPSEEHSVHCSAKLNTQTTSKLWESQFAVFLWKRFVDLKRDIVSIVLQSLGCIVLIIIGCGVLLKVIAPAIPSKQGAAYVSSQRNLAAPPSPLAVAQNFSDPVLMQEDLQNLYAEDFSFRFNSTAMSLRDFQENLLSNITNQRTSCERDRQQTCGALYYENAPNVTGTDIGENALYTLLFSQTAYHSPAASVNLFDTYMLRRENGSNAGLEIYVENHPLPKIGVAKNPSINYFIQNCNITFTTFVLGLGLIATCLATYVTYEKRLGANTLQLLSGANQILYHLSNYVWDLGVYLVVCILIFVVIFALPTRDFFDFSSGLGATIALLLLFGPASVSFGYLLQLPFRSEMVSFGVILGINAIAGLILFDISAILVVVNFPVYVDQGTIFTVQEVFEYIFPLHPVYAVTRGLFEITWFSVYRYYPITCVNVFQCSVYRPFDSPNTWNSLVTRMVIYLACEAVIYFALFLAIEMDLFSLGCLARRPADFHPRLIDEDVNAERERVMSTGHVTGDSSTASASETSFPDRLGKKDLVVIKNLWVGYGKKMILKGLSFGLREGRCFGLLGVNGAGKSTFFKILTGATTAVHGQVLVMKGGERVDLLRTDKTSRSKLVGYCPQADALLPRLTVTEQLQLYGAIKGMDRKDIGPAVAELVQTLGITRFLDKQTGSLSGGNQRKVSVAVALLGDPALVLLDEPSAGLDPASRRSLWNAITNSTQDKTVVLTSHSMEECEALCDYIGLMSAGEFHAFGTIAHLKRRFGSGYTGILYVSPDRMLDVLNALAKKDWLTVDEICGSEIRIILGSTIDLAEIFEKLERLLVQGYITDYSVSPTTLDEIFLGFAGGLLERNFVCRSELAVQTHSLMESKESIREHNEAKLEILNNFRSNSFNHLKSIDMTEDMLTSTGGGAWIDVFSSRCRAEPPPALRKSKSMSSSSRKSMVYEV</sequence>
<protein>
    <submittedName>
        <fullName evidence="12">ABC transporter A</fullName>
    </submittedName>
</protein>
<keyword evidence="4 10" id="KW-0812">Transmembrane</keyword>
<keyword evidence="13" id="KW-1185">Reference proteome</keyword>
<feature type="transmembrane region" description="Helical" evidence="10">
    <location>
        <begin position="1544"/>
        <end position="1562"/>
    </location>
</feature>
<evidence type="ECO:0000256" key="4">
    <source>
        <dbReference type="ARBA" id="ARBA00022692"/>
    </source>
</evidence>
<keyword evidence="6" id="KW-0067">ATP-binding</keyword>
<feature type="transmembrane region" description="Helical" evidence="10">
    <location>
        <begin position="1413"/>
        <end position="1434"/>
    </location>
</feature>
<dbReference type="GO" id="GO:0140359">
    <property type="term" value="F:ABC-type transporter activity"/>
    <property type="evidence" value="ECO:0007669"/>
    <property type="project" value="InterPro"/>
</dbReference>
<feature type="transmembrane region" description="Helical" evidence="10">
    <location>
        <begin position="1380"/>
        <end position="1401"/>
    </location>
</feature>
<evidence type="ECO:0000256" key="2">
    <source>
        <dbReference type="ARBA" id="ARBA00008526"/>
    </source>
</evidence>
<dbReference type="PANTHER" id="PTHR19229:SF250">
    <property type="entry name" value="ABC TRANSPORTER DOMAIN-CONTAINING PROTEIN-RELATED"/>
    <property type="match status" value="1"/>
</dbReference>
<feature type="transmembrane region" description="Helical" evidence="10">
    <location>
        <begin position="606"/>
        <end position="631"/>
    </location>
</feature>
<evidence type="ECO:0000256" key="8">
    <source>
        <dbReference type="ARBA" id="ARBA00023136"/>
    </source>
</evidence>
<dbReference type="PROSITE" id="PS50893">
    <property type="entry name" value="ABC_TRANSPORTER_2"/>
    <property type="match status" value="2"/>
</dbReference>
<evidence type="ECO:0000256" key="1">
    <source>
        <dbReference type="ARBA" id="ARBA00004141"/>
    </source>
</evidence>
<comment type="subcellular location">
    <subcellularLocation>
        <location evidence="1">Membrane</location>
        <topology evidence="1">Multi-pass membrane protein</topology>
    </subcellularLocation>
</comment>
<evidence type="ECO:0000259" key="11">
    <source>
        <dbReference type="PROSITE" id="PS50893"/>
    </source>
</evidence>
<evidence type="ECO:0000313" key="12">
    <source>
        <dbReference type="EMBL" id="QDZ22257.1"/>
    </source>
</evidence>
<feature type="transmembrane region" description="Helical" evidence="10">
    <location>
        <begin position="1446"/>
        <end position="1469"/>
    </location>
</feature>
<dbReference type="Proteomes" id="UP000316726">
    <property type="component" value="Chromosome 7"/>
</dbReference>
<gene>
    <name evidence="12" type="ORF">A3770_07p47750</name>
</gene>
<dbReference type="OrthoDB" id="509600at2759"/>
<dbReference type="InterPro" id="IPR026082">
    <property type="entry name" value="ABCA"/>
</dbReference>